<feature type="domain" description="HTH lysR-type" evidence="5">
    <location>
        <begin position="5"/>
        <end position="62"/>
    </location>
</feature>
<proteinExistence type="inferred from homology"/>
<dbReference type="InterPro" id="IPR050950">
    <property type="entry name" value="HTH-type_LysR_regulators"/>
</dbReference>
<dbReference type="SUPFAM" id="SSF46785">
    <property type="entry name" value="Winged helix' DNA-binding domain"/>
    <property type="match status" value="1"/>
</dbReference>
<sequence length="318" mass="35929">MTKNMNLRAMEIFVIVVDKGSMADASKALGMTQSSISQQISNQEELFAVKLLDRSVRPLTPTPAGQLYYDHAIKTLDAATGMWNAMQKADQNSLYQIRVAVIDTLADTLIPALSYDLGKRYPAGRIKIWSGQTGDHRTALLERRTDLIITMDQMEDVDSMERYPLYREPFVLAIPATVAKEGDLLDVLVKKLPFIRYSPRLQIGQLIEQQLRRLRLNIPHRYELDTTRAIMPMVAAGRGWTLTTPTGLLDCRHFLENVKILPLPFTSFSRQISLVARDRELGNLPRQLALICQEHIKAIAMPQILSKLPPEIESVSYA</sequence>
<keyword evidence="2" id="KW-0805">Transcription regulation</keyword>
<dbReference type="Proteomes" id="UP001069802">
    <property type="component" value="Unassembled WGS sequence"/>
</dbReference>
<accession>A0ABT4LN17</accession>
<dbReference type="InterPro" id="IPR036388">
    <property type="entry name" value="WH-like_DNA-bd_sf"/>
</dbReference>
<dbReference type="RefSeq" id="WP_269424679.1">
    <property type="nucleotide sequence ID" value="NZ_JAPWGY010000008.1"/>
</dbReference>
<dbReference type="PANTHER" id="PTHR30419">
    <property type="entry name" value="HTH-TYPE TRANSCRIPTIONAL REGULATOR YBHD"/>
    <property type="match status" value="1"/>
</dbReference>
<reference evidence="6" key="1">
    <citation type="submission" date="2022-12" db="EMBL/GenBank/DDBJ databases">
        <title>Bacterial isolates from different developmental stages of Nematostella vectensis.</title>
        <authorList>
            <person name="Fraune S."/>
        </authorList>
    </citation>
    <scope>NUCLEOTIDE SEQUENCE</scope>
    <source>
        <strain evidence="6">G21630-S1</strain>
    </source>
</reference>
<dbReference type="EMBL" id="JAPWGY010000008">
    <property type="protein sequence ID" value="MCZ4282535.1"/>
    <property type="molecule type" value="Genomic_DNA"/>
</dbReference>
<gene>
    <name evidence="6" type="ORF">O4H49_17235</name>
</gene>
<protein>
    <submittedName>
        <fullName evidence="6">LysR family transcriptional regulator</fullName>
    </submittedName>
</protein>
<evidence type="ECO:0000256" key="1">
    <source>
        <dbReference type="ARBA" id="ARBA00009437"/>
    </source>
</evidence>
<keyword evidence="7" id="KW-1185">Reference proteome</keyword>
<dbReference type="SUPFAM" id="SSF53850">
    <property type="entry name" value="Periplasmic binding protein-like II"/>
    <property type="match status" value="1"/>
</dbReference>
<dbReference type="InterPro" id="IPR000847">
    <property type="entry name" value="LysR_HTH_N"/>
</dbReference>
<dbReference type="InterPro" id="IPR036390">
    <property type="entry name" value="WH_DNA-bd_sf"/>
</dbReference>
<evidence type="ECO:0000313" key="7">
    <source>
        <dbReference type="Proteomes" id="UP001069802"/>
    </source>
</evidence>
<evidence type="ECO:0000256" key="2">
    <source>
        <dbReference type="ARBA" id="ARBA00023015"/>
    </source>
</evidence>
<dbReference type="PROSITE" id="PS50931">
    <property type="entry name" value="HTH_LYSR"/>
    <property type="match status" value="1"/>
</dbReference>
<comment type="caution">
    <text evidence="6">The sequence shown here is derived from an EMBL/GenBank/DDBJ whole genome shotgun (WGS) entry which is preliminary data.</text>
</comment>
<comment type="similarity">
    <text evidence="1">Belongs to the LysR transcriptional regulatory family.</text>
</comment>
<organism evidence="6 7">
    <name type="scientific">Kiloniella laminariae</name>
    <dbReference type="NCBI Taxonomy" id="454162"/>
    <lineage>
        <taxon>Bacteria</taxon>
        <taxon>Pseudomonadati</taxon>
        <taxon>Pseudomonadota</taxon>
        <taxon>Alphaproteobacteria</taxon>
        <taxon>Rhodospirillales</taxon>
        <taxon>Kiloniellaceae</taxon>
        <taxon>Kiloniella</taxon>
    </lineage>
</organism>
<evidence type="ECO:0000313" key="6">
    <source>
        <dbReference type="EMBL" id="MCZ4282535.1"/>
    </source>
</evidence>
<evidence type="ECO:0000256" key="4">
    <source>
        <dbReference type="ARBA" id="ARBA00023163"/>
    </source>
</evidence>
<keyword evidence="3" id="KW-0238">DNA-binding</keyword>
<dbReference type="InterPro" id="IPR005119">
    <property type="entry name" value="LysR_subst-bd"/>
</dbReference>
<evidence type="ECO:0000256" key="3">
    <source>
        <dbReference type="ARBA" id="ARBA00023125"/>
    </source>
</evidence>
<keyword evidence="4" id="KW-0804">Transcription</keyword>
<name>A0ABT4LN17_9PROT</name>
<dbReference type="Gene3D" id="3.40.190.10">
    <property type="entry name" value="Periplasmic binding protein-like II"/>
    <property type="match status" value="2"/>
</dbReference>
<dbReference type="Pfam" id="PF00126">
    <property type="entry name" value="HTH_1"/>
    <property type="match status" value="1"/>
</dbReference>
<evidence type="ECO:0000259" key="5">
    <source>
        <dbReference type="PROSITE" id="PS50931"/>
    </source>
</evidence>
<dbReference type="CDD" id="cd05466">
    <property type="entry name" value="PBP2_LTTR_substrate"/>
    <property type="match status" value="1"/>
</dbReference>
<dbReference type="Gene3D" id="1.10.10.10">
    <property type="entry name" value="Winged helix-like DNA-binding domain superfamily/Winged helix DNA-binding domain"/>
    <property type="match status" value="1"/>
</dbReference>
<dbReference type="Pfam" id="PF03466">
    <property type="entry name" value="LysR_substrate"/>
    <property type="match status" value="1"/>
</dbReference>